<evidence type="ECO:0000313" key="1">
    <source>
        <dbReference type="EMBL" id="GGC53088.1"/>
    </source>
</evidence>
<comment type="caution">
    <text evidence="1">The sequence shown here is derived from an EMBL/GenBank/DDBJ whole genome shotgun (WGS) entry which is preliminary data.</text>
</comment>
<dbReference type="EMBL" id="BMEC01000017">
    <property type="protein sequence ID" value="GGC53088.1"/>
    <property type="molecule type" value="Genomic_DNA"/>
</dbReference>
<proteinExistence type="predicted"/>
<gene>
    <name evidence="1" type="ORF">GCM10011506_43410</name>
</gene>
<organism evidence="1 2">
    <name type="scientific">Marivirga lumbricoides</name>
    <dbReference type="NCBI Taxonomy" id="1046115"/>
    <lineage>
        <taxon>Bacteria</taxon>
        <taxon>Pseudomonadati</taxon>
        <taxon>Bacteroidota</taxon>
        <taxon>Cytophagia</taxon>
        <taxon>Cytophagales</taxon>
        <taxon>Marivirgaceae</taxon>
        <taxon>Marivirga</taxon>
    </lineage>
</organism>
<evidence type="ECO:0000313" key="2">
    <source>
        <dbReference type="Proteomes" id="UP000636010"/>
    </source>
</evidence>
<dbReference type="Pfam" id="PF05834">
    <property type="entry name" value="Lycopene_cycl"/>
    <property type="match status" value="1"/>
</dbReference>
<accession>A0ABQ1N4L7</accession>
<keyword evidence="2" id="KW-1185">Reference proteome</keyword>
<dbReference type="SUPFAM" id="SSF51905">
    <property type="entry name" value="FAD/NAD(P)-binding domain"/>
    <property type="match status" value="1"/>
</dbReference>
<dbReference type="Proteomes" id="UP000636010">
    <property type="component" value="Unassembled WGS sequence"/>
</dbReference>
<dbReference type="InterPro" id="IPR036188">
    <property type="entry name" value="FAD/NAD-bd_sf"/>
</dbReference>
<reference evidence="2" key="1">
    <citation type="journal article" date="2019" name="Int. J. Syst. Evol. Microbiol.">
        <title>The Global Catalogue of Microorganisms (GCM) 10K type strain sequencing project: providing services to taxonomists for standard genome sequencing and annotation.</title>
        <authorList>
            <consortium name="The Broad Institute Genomics Platform"/>
            <consortium name="The Broad Institute Genome Sequencing Center for Infectious Disease"/>
            <person name="Wu L."/>
            <person name="Ma J."/>
        </authorList>
    </citation>
    <scope>NUCLEOTIDE SEQUENCE [LARGE SCALE GENOMIC DNA]</scope>
    <source>
        <strain evidence="2">CGMCC 1.10832</strain>
    </source>
</reference>
<protein>
    <submittedName>
        <fullName evidence="1">Lycopene cyclase</fullName>
    </submittedName>
</protein>
<name>A0ABQ1N4L7_9BACT</name>
<sequence>MYDYVIGGAGLAGLTLAWKMVESGILSGKTLLIIEPDNKSKNDRTWSFWNENEPWLTQLPTLKKWNEAEIWGHNYHKIYTLNPFSYYKIEGKEFYEFAKLQIQSCPNITWLKDSVIGEDANSQQVFTPTHSFRFKEYFFKNYFNSSLLPSLNGKGKHFIWQHFLGWTIRTKTEQFKPDVITYMDMRVPAIEKGLSFAYILPTSETEALVEYTLFSADLWEKNAYQKALVNYIEQILGISEYKILDEEFNKIPMTNAVFAKREKNIIPIGTLAGTVKPSTGYSFIRNFRHVQKIIRSLLSGSDDFSIDASLRFKFYDEVLINVLKTGKADGQQVFQLMYEQNDLRLLFRFLNEETSLLQDLKIMNSVPKMPFVKAVWEELL</sequence>